<comment type="caution">
    <text evidence="1">The sequence shown here is derived from an EMBL/GenBank/DDBJ whole genome shotgun (WGS) entry which is preliminary data.</text>
</comment>
<organism evidence="1 2">
    <name type="scientific">Ixodes persulcatus</name>
    <name type="common">Taiga tick</name>
    <dbReference type="NCBI Taxonomy" id="34615"/>
    <lineage>
        <taxon>Eukaryota</taxon>
        <taxon>Metazoa</taxon>
        <taxon>Ecdysozoa</taxon>
        <taxon>Arthropoda</taxon>
        <taxon>Chelicerata</taxon>
        <taxon>Arachnida</taxon>
        <taxon>Acari</taxon>
        <taxon>Parasitiformes</taxon>
        <taxon>Ixodida</taxon>
        <taxon>Ixodoidea</taxon>
        <taxon>Ixodidae</taxon>
        <taxon>Ixodinae</taxon>
        <taxon>Ixodes</taxon>
    </lineage>
</organism>
<gene>
    <name evidence="1" type="ORF">HPB47_025551</name>
</gene>
<evidence type="ECO:0000313" key="1">
    <source>
        <dbReference type="EMBL" id="KAG0427395.1"/>
    </source>
</evidence>
<dbReference type="Proteomes" id="UP000805193">
    <property type="component" value="Unassembled WGS sequence"/>
</dbReference>
<dbReference type="EMBL" id="JABSTQ010009631">
    <property type="protein sequence ID" value="KAG0427395.1"/>
    <property type="molecule type" value="Genomic_DNA"/>
</dbReference>
<protein>
    <submittedName>
        <fullName evidence="1">Uncharacterized protein</fullName>
    </submittedName>
</protein>
<reference evidence="1 2" key="1">
    <citation type="journal article" date="2020" name="Cell">
        <title>Large-Scale Comparative Analyses of Tick Genomes Elucidate Their Genetic Diversity and Vector Capacities.</title>
        <authorList>
            <consortium name="Tick Genome and Microbiome Consortium (TIGMIC)"/>
            <person name="Jia N."/>
            <person name="Wang J."/>
            <person name="Shi W."/>
            <person name="Du L."/>
            <person name="Sun Y."/>
            <person name="Zhan W."/>
            <person name="Jiang J.F."/>
            <person name="Wang Q."/>
            <person name="Zhang B."/>
            <person name="Ji P."/>
            <person name="Bell-Sakyi L."/>
            <person name="Cui X.M."/>
            <person name="Yuan T.T."/>
            <person name="Jiang B.G."/>
            <person name="Yang W.F."/>
            <person name="Lam T.T."/>
            <person name="Chang Q.C."/>
            <person name="Ding S.J."/>
            <person name="Wang X.J."/>
            <person name="Zhu J.G."/>
            <person name="Ruan X.D."/>
            <person name="Zhao L."/>
            <person name="Wei J.T."/>
            <person name="Ye R.Z."/>
            <person name="Que T.C."/>
            <person name="Du C.H."/>
            <person name="Zhou Y.H."/>
            <person name="Cheng J.X."/>
            <person name="Dai P.F."/>
            <person name="Guo W.B."/>
            <person name="Han X.H."/>
            <person name="Huang E.J."/>
            <person name="Li L.F."/>
            <person name="Wei W."/>
            <person name="Gao Y.C."/>
            <person name="Liu J.Z."/>
            <person name="Shao H.Z."/>
            <person name="Wang X."/>
            <person name="Wang C.C."/>
            <person name="Yang T.C."/>
            <person name="Huo Q.B."/>
            <person name="Li W."/>
            <person name="Chen H.Y."/>
            <person name="Chen S.E."/>
            <person name="Zhou L.G."/>
            <person name="Ni X.B."/>
            <person name="Tian J.H."/>
            <person name="Sheng Y."/>
            <person name="Liu T."/>
            <person name="Pan Y.S."/>
            <person name="Xia L.Y."/>
            <person name="Li J."/>
            <person name="Zhao F."/>
            <person name="Cao W.C."/>
        </authorList>
    </citation>
    <scope>NUCLEOTIDE SEQUENCE [LARGE SCALE GENOMIC DNA]</scope>
    <source>
        <strain evidence="1">Iper-2018</strain>
    </source>
</reference>
<name>A0AC60Q309_IXOPE</name>
<keyword evidence="2" id="KW-1185">Reference proteome</keyword>
<accession>A0AC60Q309</accession>
<evidence type="ECO:0000313" key="2">
    <source>
        <dbReference type="Proteomes" id="UP000805193"/>
    </source>
</evidence>
<proteinExistence type="predicted"/>
<sequence>MDRSESTPGAPCGAEEEEETLLVFRDQVLGVVEAQRAAATARARGVVKTWVDSSGSRDICSQSLEPSKVT</sequence>